<dbReference type="PANTHER" id="PTHR13141">
    <property type="entry name" value="TRANSMEMBRANE PROTEIN 242"/>
    <property type="match status" value="1"/>
</dbReference>
<evidence type="ECO:0000256" key="9">
    <source>
        <dbReference type="ARBA" id="ARBA00045905"/>
    </source>
</evidence>
<evidence type="ECO:0000313" key="12">
    <source>
        <dbReference type="EMBL" id="KAL3884159.1"/>
    </source>
</evidence>
<dbReference type="EMBL" id="JBJQND010000003">
    <property type="protein sequence ID" value="KAL3884148.1"/>
    <property type="molecule type" value="Genomic_DNA"/>
</dbReference>
<dbReference type="InterPro" id="IPR009792">
    <property type="entry name" value="TMEM242"/>
</dbReference>
<reference evidence="11 13" key="1">
    <citation type="submission" date="2024-11" db="EMBL/GenBank/DDBJ databases">
        <title>Chromosome-level genome assembly of the freshwater bivalve Anodonta woodiana.</title>
        <authorList>
            <person name="Chen X."/>
        </authorList>
    </citation>
    <scope>NUCLEOTIDE SEQUENCE [LARGE SCALE GENOMIC DNA]</scope>
    <source>
        <strain evidence="11">MN2024</strain>
        <tissue evidence="11">Gills</tissue>
    </source>
</reference>
<keyword evidence="8 10" id="KW-0472">Membrane</keyword>
<comment type="subcellular location">
    <subcellularLocation>
        <location evidence="1">Mitochondrion inner membrane</location>
        <topology evidence="1">Multi-pass membrane protein</topology>
    </subcellularLocation>
</comment>
<comment type="similarity">
    <text evidence="2">Belongs to the TMEM242 family.</text>
</comment>
<dbReference type="EMBL" id="JBJQND010000003">
    <property type="protein sequence ID" value="KAL3884159.1"/>
    <property type="molecule type" value="Genomic_DNA"/>
</dbReference>
<accession>A0ABD3XFE0</accession>
<feature type="transmembrane region" description="Helical" evidence="10">
    <location>
        <begin position="82"/>
        <end position="102"/>
    </location>
</feature>
<evidence type="ECO:0000256" key="6">
    <source>
        <dbReference type="ARBA" id="ARBA00022989"/>
    </source>
</evidence>
<name>A0ABD3XFE0_SINWO</name>
<keyword evidence="6 10" id="KW-1133">Transmembrane helix</keyword>
<comment type="function">
    <text evidence="9">Scaffold protein that participates in the c-ring assembly of mitochondrial ATP synthase (F(1)F(0) ATP synthase or complex V) by facilitating the membrane insertion and oligomer formation of the subunit c/ATP5MC3. Participates in the incorporation of the c-ring into vestigial complexes. Additionally influences the incorporation of subunits MT-ATP6, MT-ATP8, ATP5MJ, and ATP5MK in the ATP synthase.</text>
</comment>
<gene>
    <name evidence="11" type="ORF">ACJMK2_030368</name>
    <name evidence="12" type="ORF">ACJMK2_030379</name>
</gene>
<keyword evidence="7" id="KW-0496">Mitochondrion</keyword>
<keyword evidence="5" id="KW-0999">Mitochondrion inner membrane</keyword>
<dbReference type="Proteomes" id="UP001634394">
    <property type="component" value="Unassembled WGS sequence"/>
</dbReference>
<evidence type="ECO:0000256" key="4">
    <source>
        <dbReference type="ARBA" id="ARBA00022692"/>
    </source>
</evidence>
<evidence type="ECO:0000313" key="11">
    <source>
        <dbReference type="EMBL" id="KAL3884148.1"/>
    </source>
</evidence>
<evidence type="ECO:0000256" key="10">
    <source>
        <dbReference type="SAM" id="Phobius"/>
    </source>
</evidence>
<evidence type="ECO:0000313" key="13">
    <source>
        <dbReference type="Proteomes" id="UP001634394"/>
    </source>
</evidence>
<dbReference type="AlphaFoldDB" id="A0ABD3XFE0"/>
<evidence type="ECO:0000256" key="2">
    <source>
        <dbReference type="ARBA" id="ARBA00007570"/>
    </source>
</evidence>
<evidence type="ECO:0000256" key="7">
    <source>
        <dbReference type="ARBA" id="ARBA00023128"/>
    </source>
</evidence>
<evidence type="ECO:0000256" key="3">
    <source>
        <dbReference type="ARBA" id="ARBA00013934"/>
    </source>
</evidence>
<sequence length="157" mass="17752">MAAPMRQEDQIEDERKLSFTESKGIERLKGGIFIASITGIAILSGFGMTMALVKKKEPSLFVKKTLSTKDLPESGGSLAVRALAWGTFYSVTGFSLFCYAVWKLMGVHNLREFNDKIQSVVPKKQKKESQGRSEFKSIRDLFDYIIEEDEMKKRRGT</sequence>
<protein>
    <recommendedName>
        <fullName evidence="3">Transmembrane protein 242</fullName>
    </recommendedName>
</protein>
<evidence type="ECO:0000256" key="8">
    <source>
        <dbReference type="ARBA" id="ARBA00023136"/>
    </source>
</evidence>
<proteinExistence type="inferred from homology"/>
<comment type="caution">
    <text evidence="11">The sequence shown here is derived from an EMBL/GenBank/DDBJ whole genome shotgun (WGS) entry which is preliminary data.</text>
</comment>
<dbReference type="GO" id="GO:0005743">
    <property type="term" value="C:mitochondrial inner membrane"/>
    <property type="evidence" value="ECO:0007669"/>
    <property type="project" value="UniProtKB-SubCell"/>
</dbReference>
<feature type="transmembrane region" description="Helical" evidence="10">
    <location>
        <begin position="32"/>
        <end position="53"/>
    </location>
</feature>
<organism evidence="11 13">
    <name type="scientific">Sinanodonta woodiana</name>
    <name type="common">Chinese pond mussel</name>
    <name type="synonym">Anodonta woodiana</name>
    <dbReference type="NCBI Taxonomy" id="1069815"/>
    <lineage>
        <taxon>Eukaryota</taxon>
        <taxon>Metazoa</taxon>
        <taxon>Spiralia</taxon>
        <taxon>Lophotrochozoa</taxon>
        <taxon>Mollusca</taxon>
        <taxon>Bivalvia</taxon>
        <taxon>Autobranchia</taxon>
        <taxon>Heteroconchia</taxon>
        <taxon>Palaeoheterodonta</taxon>
        <taxon>Unionida</taxon>
        <taxon>Unionoidea</taxon>
        <taxon>Unionidae</taxon>
        <taxon>Unioninae</taxon>
        <taxon>Sinanodonta</taxon>
    </lineage>
</organism>
<evidence type="ECO:0000256" key="5">
    <source>
        <dbReference type="ARBA" id="ARBA00022792"/>
    </source>
</evidence>
<dbReference type="PANTHER" id="PTHR13141:SF4">
    <property type="entry name" value="TRANSMEMBRANE PROTEIN 242"/>
    <property type="match status" value="1"/>
</dbReference>
<keyword evidence="13" id="KW-1185">Reference proteome</keyword>
<evidence type="ECO:0000256" key="1">
    <source>
        <dbReference type="ARBA" id="ARBA00004448"/>
    </source>
</evidence>
<keyword evidence="4 10" id="KW-0812">Transmembrane</keyword>
<dbReference type="Pfam" id="PF07096">
    <property type="entry name" value="DUF1358"/>
    <property type="match status" value="1"/>
</dbReference>